<dbReference type="PANTHER" id="PTHR33495:SF2">
    <property type="entry name" value="ANTI-SIGMA FACTOR ANTAGONIST TM_1081-RELATED"/>
    <property type="match status" value="1"/>
</dbReference>
<dbReference type="InterPro" id="IPR003658">
    <property type="entry name" value="Anti-sigma_ant"/>
</dbReference>
<evidence type="ECO:0000256" key="1">
    <source>
        <dbReference type="ARBA" id="ARBA00009013"/>
    </source>
</evidence>
<evidence type="ECO:0000256" key="2">
    <source>
        <dbReference type="RuleBase" id="RU003749"/>
    </source>
</evidence>
<comment type="caution">
    <text evidence="4">The sequence shown here is derived from an EMBL/GenBank/DDBJ whole genome shotgun (WGS) entry which is preliminary data.</text>
</comment>
<dbReference type="SUPFAM" id="SSF52091">
    <property type="entry name" value="SpoIIaa-like"/>
    <property type="match status" value="1"/>
</dbReference>
<dbReference type="InterPro" id="IPR036513">
    <property type="entry name" value="STAS_dom_sf"/>
</dbReference>
<protein>
    <recommendedName>
        <fullName evidence="2">Anti-sigma factor antagonist</fullName>
    </recommendedName>
</protein>
<dbReference type="AlphaFoldDB" id="A0A2N1PS62"/>
<dbReference type="Pfam" id="PF01740">
    <property type="entry name" value="STAS"/>
    <property type="match status" value="1"/>
</dbReference>
<dbReference type="PANTHER" id="PTHR33495">
    <property type="entry name" value="ANTI-SIGMA FACTOR ANTAGONIST TM_1081-RELATED-RELATED"/>
    <property type="match status" value="1"/>
</dbReference>
<reference evidence="4 5" key="1">
    <citation type="journal article" date="2017" name="ISME J.">
        <title>Potential for microbial H2 and metal transformations associated with novel bacteria and archaea in deep terrestrial subsurface sediments.</title>
        <authorList>
            <person name="Hernsdorf A.W."/>
            <person name="Amano Y."/>
            <person name="Miyakawa K."/>
            <person name="Ise K."/>
            <person name="Suzuki Y."/>
            <person name="Anantharaman K."/>
            <person name="Probst A."/>
            <person name="Burstein D."/>
            <person name="Thomas B.C."/>
            <person name="Banfield J.F."/>
        </authorList>
    </citation>
    <scope>NUCLEOTIDE SEQUENCE [LARGE SCALE GENOMIC DNA]</scope>
    <source>
        <strain evidence="4">HGW-Wallbacteria-1</strain>
    </source>
</reference>
<dbReference type="NCBIfam" id="TIGR00377">
    <property type="entry name" value="ant_ant_sig"/>
    <property type="match status" value="1"/>
</dbReference>
<sequence>MLKIQWNDMERDAVLVELEGSLDFDSELYLKKMLENILSGGKYNLVFDMSRIEYANSYGFNVINNTLARVRKMHGDIRLANVQPNVMMLLQLVGLTKNFNIHKDVEEALESFAVRSDEDGEKQ</sequence>
<proteinExistence type="inferred from homology"/>
<dbReference type="PROSITE" id="PS50801">
    <property type="entry name" value="STAS"/>
    <property type="match status" value="1"/>
</dbReference>
<dbReference type="CDD" id="cd07043">
    <property type="entry name" value="STAS_anti-anti-sigma_factors"/>
    <property type="match status" value="1"/>
</dbReference>
<feature type="domain" description="STAS" evidence="3">
    <location>
        <begin position="12"/>
        <end position="112"/>
    </location>
</feature>
<dbReference type="GO" id="GO:0043856">
    <property type="term" value="F:anti-sigma factor antagonist activity"/>
    <property type="evidence" value="ECO:0007669"/>
    <property type="project" value="InterPro"/>
</dbReference>
<dbReference type="Gene3D" id="3.30.750.24">
    <property type="entry name" value="STAS domain"/>
    <property type="match status" value="1"/>
</dbReference>
<accession>A0A2N1PS62</accession>
<dbReference type="InterPro" id="IPR002645">
    <property type="entry name" value="STAS_dom"/>
</dbReference>
<gene>
    <name evidence="4" type="ORF">CVV64_05290</name>
</gene>
<evidence type="ECO:0000259" key="3">
    <source>
        <dbReference type="PROSITE" id="PS50801"/>
    </source>
</evidence>
<organism evidence="4 5">
    <name type="scientific">Candidatus Wallbacteria bacterium HGW-Wallbacteria-1</name>
    <dbReference type="NCBI Taxonomy" id="2013854"/>
    <lineage>
        <taxon>Bacteria</taxon>
        <taxon>Candidatus Walliibacteriota</taxon>
    </lineage>
</organism>
<comment type="similarity">
    <text evidence="1 2">Belongs to the anti-sigma-factor antagonist family.</text>
</comment>
<evidence type="ECO:0000313" key="5">
    <source>
        <dbReference type="Proteomes" id="UP000233256"/>
    </source>
</evidence>
<dbReference type="Proteomes" id="UP000233256">
    <property type="component" value="Unassembled WGS sequence"/>
</dbReference>
<name>A0A2N1PS62_9BACT</name>
<evidence type="ECO:0000313" key="4">
    <source>
        <dbReference type="EMBL" id="PKK91184.1"/>
    </source>
</evidence>
<dbReference type="EMBL" id="PGXC01000003">
    <property type="protein sequence ID" value="PKK91184.1"/>
    <property type="molecule type" value="Genomic_DNA"/>
</dbReference>